<feature type="binding site" evidence="6">
    <location>
        <begin position="29"/>
        <end position="32"/>
    </location>
    <ligand>
        <name>ATP</name>
        <dbReference type="ChEBI" id="CHEBI:30616"/>
    </ligand>
</feature>
<keyword evidence="4 6" id="KW-0143">Chaperone</keyword>
<keyword evidence="5 6" id="KW-0413">Isomerase</keyword>
<dbReference type="PRINTS" id="PR00298">
    <property type="entry name" value="CHAPERONIN60"/>
</dbReference>
<keyword evidence="2 6" id="KW-0547">Nucleotide-binding</keyword>
<dbReference type="NCBIfam" id="TIGR02348">
    <property type="entry name" value="GroEL"/>
    <property type="match status" value="1"/>
</dbReference>
<feature type="binding site" evidence="6">
    <location>
        <position position="495"/>
    </location>
    <ligand>
        <name>ATP</name>
        <dbReference type="ChEBI" id="CHEBI:30616"/>
    </ligand>
</feature>
<comment type="caution">
    <text evidence="6">Lacks conserved residue(s) required for the propagation of feature annotation.</text>
</comment>
<evidence type="ECO:0000256" key="5">
    <source>
        <dbReference type="ARBA" id="ARBA00023235"/>
    </source>
</evidence>
<dbReference type="Gene3D" id="3.50.7.10">
    <property type="entry name" value="GroEL"/>
    <property type="match status" value="1"/>
</dbReference>
<dbReference type="InterPro" id="IPR001844">
    <property type="entry name" value="Cpn60/GroEL"/>
</dbReference>
<comment type="subcellular location">
    <subcellularLocation>
        <location evidence="6">Cytoplasm</location>
    </subcellularLocation>
</comment>
<dbReference type="CDD" id="cd03344">
    <property type="entry name" value="GroEL"/>
    <property type="match status" value="1"/>
</dbReference>
<dbReference type="EC" id="5.6.1.7" evidence="6"/>
<name>A0ABV5F242_9FLAO</name>
<feature type="binding site" evidence="6">
    <location>
        <position position="415"/>
    </location>
    <ligand>
        <name>ATP</name>
        <dbReference type="ChEBI" id="CHEBI:30616"/>
    </ligand>
</feature>
<comment type="function">
    <text evidence="6 8">Together with its co-chaperonin GroES, plays an essential role in assisting protein folding. The GroEL-GroES system forms a nano-cage that allows encapsulation of the non-native substrate proteins and provides a physical environment optimized to promote and accelerate protein folding.</text>
</comment>
<dbReference type="InterPro" id="IPR018370">
    <property type="entry name" value="Chaperonin_Cpn60_CS"/>
</dbReference>
<dbReference type="InterPro" id="IPR002423">
    <property type="entry name" value="Cpn60/GroEL/TCP-1"/>
</dbReference>
<dbReference type="NCBIfam" id="NF009489">
    <property type="entry name" value="PRK12851.1"/>
    <property type="match status" value="1"/>
</dbReference>
<dbReference type="Gene3D" id="3.30.260.10">
    <property type="entry name" value="TCP-1-like chaperonin intermediate domain"/>
    <property type="match status" value="1"/>
</dbReference>
<dbReference type="NCBIfam" id="NF000592">
    <property type="entry name" value="PRK00013.1"/>
    <property type="match status" value="1"/>
</dbReference>
<dbReference type="HAMAP" id="MF_00600">
    <property type="entry name" value="CH60"/>
    <property type="match status" value="1"/>
</dbReference>
<dbReference type="Pfam" id="PF00118">
    <property type="entry name" value="Cpn60_TCP1"/>
    <property type="match status" value="1"/>
</dbReference>
<comment type="subunit">
    <text evidence="6 8">Forms a cylinder of 14 subunits composed of two heptameric rings stacked back-to-back. Interacts with the co-chaperonin GroES.</text>
</comment>
<evidence type="ECO:0000256" key="7">
    <source>
        <dbReference type="RuleBase" id="RU000418"/>
    </source>
</evidence>
<dbReference type="Proteomes" id="UP001589605">
    <property type="component" value="Unassembled WGS sequence"/>
</dbReference>
<dbReference type="SUPFAM" id="SSF54849">
    <property type="entry name" value="GroEL-intermediate domain like"/>
    <property type="match status" value="1"/>
</dbReference>
<dbReference type="InterPro" id="IPR027409">
    <property type="entry name" value="GroEL-like_apical_dom_sf"/>
</dbReference>
<dbReference type="PANTHER" id="PTHR45633">
    <property type="entry name" value="60 KDA HEAT SHOCK PROTEIN, MITOCHONDRIAL"/>
    <property type="match status" value="1"/>
</dbReference>
<comment type="caution">
    <text evidence="9">The sequence shown here is derived from an EMBL/GenBank/DDBJ whole genome shotgun (WGS) entry which is preliminary data.</text>
</comment>
<evidence type="ECO:0000313" key="9">
    <source>
        <dbReference type="EMBL" id="MFB9053499.1"/>
    </source>
</evidence>
<dbReference type="PROSITE" id="PS00296">
    <property type="entry name" value="CHAPERONINS_CPN60"/>
    <property type="match status" value="1"/>
</dbReference>
<evidence type="ECO:0000256" key="2">
    <source>
        <dbReference type="ARBA" id="ARBA00022741"/>
    </source>
</evidence>
<evidence type="ECO:0000256" key="8">
    <source>
        <dbReference type="RuleBase" id="RU000419"/>
    </source>
</evidence>
<dbReference type="RefSeq" id="WP_382382689.1">
    <property type="nucleotide sequence ID" value="NZ_JBHMEZ010000011.1"/>
</dbReference>
<dbReference type="NCBIfam" id="NF009487">
    <property type="entry name" value="PRK12849.1"/>
    <property type="match status" value="1"/>
</dbReference>
<feature type="binding site" evidence="6">
    <location>
        <begin position="86"/>
        <end position="90"/>
    </location>
    <ligand>
        <name>ATP</name>
        <dbReference type="ChEBI" id="CHEBI:30616"/>
    </ligand>
</feature>
<organism evidence="9 10">
    <name type="scientific">Formosa undariae</name>
    <dbReference type="NCBI Taxonomy" id="1325436"/>
    <lineage>
        <taxon>Bacteria</taxon>
        <taxon>Pseudomonadati</taxon>
        <taxon>Bacteroidota</taxon>
        <taxon>Flavobacteriia</taxon>
        <taxon>Flavobacteriales</taxon>
        <taxon>Flavobacteriaceae</taxon>
        <taxon>Formosa</taxon>
    </lineage>
</organism>
<gene>
    <name evidence="6 9" type="primary">groL</name>
    <name evidence="6" type="synonym">groEL</name>
    <name evidence="9" type="ORF">ACFFVB_10460</name>
</gene>
<dbReference type="InterPro" id="IPR027410">
    <property type="entry name" value="TCP-1-like_intermed_sf"/>
</dbReference>
<keyword evidence="3 6" id="KW-0067">ATP-binding</keyword>
<evidence type="ECO:0000256" key="4">
    <source>
        <dbReference type="ARBA" id="ARBA00023186"/>
    </source>
</evidence>
<dbReference type="NCBIfam" id="NF009488">
    <property type="entry name" value="PRK12850.1"/>
    <property type="match status" value="1"/>
</dbReference>
<dbReference type="EMBL" id="JBHMEZ010000011">
    <property type="protein sequence ID" value="MFB9053499.1"/>
    <property type="molecule type" value="Genomic_DNA"/>
</dbReference>
<accession>A0ABV5F242</accession>
<evidence type="ECO:0000256" key="1">
    <source>
        <dbReference type="ARBA" id="ARBA00006607"/>
    </source>
</evidence>
<dbReference type="SUPFAM" id="SSF48592">
    <property type="entry name" value="GroEL equatorial domain-like"/>
    <property type="match status" value="1"/>
</dbReference>
<evidence type="ECO:0000313" key="10">
    <source>
        <dbReference type="Proteomes" id="UP001589605"/>
    </source>
</evidence>
<protein>
    <recommendedName>
        <fullName evidence="6">Chaperonin GroEL</fullName>
        <ecNumber evidence="6">5.6.1.7</ecNumber>
    </recommendedName>
    <alternativeName>
        <fullName evidence="6">60 kDa chaperonin</fullName>
    </alternativeName>
    <alternativeName>
        <fullName evidence="6">Chaperonin-60</fullName>
        <shortName evidence="6">Cpn60</shortName>
    </alternativeName>
</protein>
<dbReference type="SUPFAM" id="SSF52029">
    <property type="entry name" value="GroEL apical domain-like"/>
    <property type="match status" value="1"/>
</dbReference>
<sequence>MAKDIKFDIEARDGLKRGVDALANAVKVTLGPKGRNVIIGRSFGGPIVTKDGVSVAKEIELENALENMGAQMVKEVASKTNDLAGDGTTTATVLAQAIVKEGLKNVAAGANPMDLKRGIDKAVEAIVADLAKQTQEVGDSSDKIKQVAAISANNDDVIGDLIALAFGKVGKEGVITVEEAKGTDTYVDVVEGMQFDRGYLSPYFVTDSEKMITDLDNPYILLYDKKVSTMKDLLPVLEPVAQSGKPLLIIAEDVDGEALATLVVNKLRGSLKIAAVKAPGFGDRRKAMLEDIAILTGGTVISEERGFTLENTTIDMLGTAERITIDKDNTTLVNGAGDKDMIKNRVNQIKSQIESTTSDYDKEKLQERLAKLAGGVAVLYVGAASEVEMKEKKDRVDDALHATRAAVEEGIVAGGGVALVRAKAILENLATDNPDESTGVQIVARAIEAPLRTIVENAGGEGSVVVSKVLEGTGNFGYDAKSETYVDMLAAGIIDPKKVTRIALENAASVAGMILTTECALIDIKEDSAAMPPMGGGMPGMM</sequence>
<proteinExistence type="inferred from homology"/>
<feature type="binding site" evidence="6">
    <location>
        <position position="50"/>
    </location>
    <ligand>
        <name>ATP</name>
        <dbReference type="ChEBI" id="CHEBI:30616"/>
    </ligand>
</feature>
<keyword evidence="10" id="KW-1185">Reference proteome</keyword>
<comment type="similarity">
    <text evidence="1 6 7">Belongs to the chaperonin (HSP60) family.</text>
</comment>
<evidence type="ECO:0000256" key="3">
    <source>
        <dbReference type="ARBA" id="ARBA00022840"/>
    </source>
</evidence>
<reference evidence="9 10" key="1">
    <citation type="submission" date="2024-09" db="EMBL/GenBank/DDBJ databases">
        <authorList>
            <person name="Sun Q."/>
            <person name="Mori K."/>
        </authorList>
    </citation>
    <scope>NUCLEOTIDE SEQUENCE [LARGE SCALE GENOMIC DNA]</scope>
    <source>
        <strain evidence="9 10">CECT 8286</strain>
    </source>
</reference>
<dbReference type="Gene3D" id="1.10.560.10">
    <property type="entry name" value="GroEL-like equatorial domain"/>
    <property type="match status" value="1"/>
</dbReference>
<keyword evidence="6" id="KW-0963">Cytoplasm</keyword>
<evidence type="ECO:0000256" key="6">
    <source>
        <dbReference type="HAMAP-Rule" id="MF_00600"/>
    </source>
</evidence>
<dbReference type="InterPro" id="IPR027413">
    <property type="entry name" value="GROEL-like_equatorial_sf"/>
</dbReference>